<dbReference type="PROSITE" id="PS51746">
    <property type="entry name" value="PPM_2"/>
    <property type="match status" value="1"/>
</dbReference>
<keyword evidence="2" id="KW-0479">Metal-binding</keyword>
<evidence type="ECO:0000313" key="5">
    <source>
        <dbReference type="Proteomes" id="UP000079169"/>
    </source>
</evidence>
<dbReference type="KEGG" id="dci:103512894"/>
<dbReference type="Gene3D" id="3.60.40.10">
    <property type="entry name" value="PPM-type phosphatase domain"/>
    <property type="match status" value="1"/>
</dbReference>
<keyword evidence="3" id="KW-0677">Repeat</keyword>
<dbReference type="AlphaFoldDB" id="A0A3Q0J5Q0"/>
<dbReference type="InterPro" id="IPR050216">
    <property type="entry name" value="LRR_domain-containing"/>
</dbReference>
<dbReference type="PaxDb" id="121845-A0A3Q0J5Q0"/>
<dbReference type="InterPro" id="IPR055071">
    <property type="entry name" value="RA_PHLPP-like"/>
</dbReference>
<reference evidence="6" key="1">
    <citation type="submission" date="2025-08" db="UniProtKB">
        <authorList>
            <consortium name="RefSeq"/>
        </authorList>
    </citation>
    <scope>IDENTIFICATION</scope>
</reference>
<keyword evidence="5" id="KW-1185">Reference proteome</keyword>
<accession>A0A3Q0J5Q0</accession>
<evidence type="ECO:0000256" key="1">
    <source>
        <dbReference type="ARBA" id="ARBA00022614"/>
    </source>
</evidence>
<dbReference type="SUPFAM" id="SSF52075">
    <property type="entry name" value="Outer arm dynein light chain 1"/>
    <property type="match status" value="1"/>
</dbReference>
<proteinExistence type="predicted"/>
<dbReference type="InterPro" id="IPR032675">
    <property type="entry name" value="LRR_dom_sf"/>
</dbReference>
<dbReference type="SMART" id="SM00365">
    <property type="entry name" value="LRR_SD22"/>
    <property type="match status" value="5"/>
</dbReference>
<name>A0A3Q0J5Q0_DIACI</name>
<dbReference type="GeneID" id="103512894"/>
<dbReference type="SUPFAM" id="SSF81606">
    <property type="entry name" value="PP2C-like"/>
    <property type="match status" value="1"/>
</dbReference>
<dbReference type="CDD" id="cd00143">
    <property type="entry name" value="PP2Cc"/>
    <property type="match status" value="1"/>
</dbReference>
<protein>
    <submittedName>
        <fullName evidence="6">Protein phosphatase PHLPP-like protein</fullName>
    </submittedName>
</protein>
<dbReference type="InterPro" id="IPR003591">
    <property type="entry name" value="Leu-rich_rpt_typical-subtyp"/>
</dbReference>
<dbReference type="PANTHER" id="PTHR48051">
    <property type="match status" value="1"/>
</dbReference>
<dbReference type="SMART" id="SM00369">
    <property type="entry name" value="LRR_TYP"/>
    <property type="match status" value="10"/>
</dbReference>
<dbReference type="STRING" id="121845.A0A3Q0J5Q0"/>
<dbReference type="RefSeq" id="XP_026682045.1">
    <property type="nucleotide sequence ID" value="XM_026826244.1"/>
</dbReference>
<dbReference type="PROSITE" id="PS51450">
    <property type="entry name" value="LRR"/>
    <property type="match status" value="6"/>
</dbReference>
<organism evidence="5 6">
    <name type="scientific">Diaphorina citri</name>
    <name type="common">Asian citrus psyllid</name>
    <dbReference type="NCBI Taxonomy" id="121845"/>
    <lineage>
        <taxon>Eukaryota</taxon>
        <taxon>Metazoa</taxon>
        <taxon>Ecdysozoa</taxon>
        <taxon>Arthropoda</taxon>
        <taxon>Hexapoda</taxon>
        <taxon>Insecta</taxon>
        <taxon>Pterygota</taxon>
        <taxon>Neoptera</taxon>
        <taxon>Paraneoptera</taxon>
        <taxon>Hemiptera</taxon>
        <taxon>Sternorrhyncha</taxon>
        <taxon>Psylloidea</taxon>
        <taxon>Psyllidae</taxon>
        <taxon>Diaphorininae</taxon>
        <taxon>Diaphorina</taxon>
    </lineage>
</organism>
<keyword evidence="1" id="KW-0433">Leucine-rich repeat</keyword>
<dbReference type="InterPro" id="IPR001932">
    <property type="entry name" value="PPM-type_phosphatase-like_dom"/>
</dbReference>
<evidence type="ECO:0000313" key="6">
    <source>
        <dbReference type="RefSeq" id="XP_026682045.1"/>
    </source>
</evidence>
<dbReference type="Proteomes" id="UP000079169">
    <property type="component" value="Unplaced"/>
</dbReference>
<dbReference type="Pfam" id="PF00481">
    <property type="entry name" value="PP2C"/>
    <property type="match status" value="1"/>
</dbReference>
<dbReference type="Pfam" id="PF13855">
    <property type="entry name" value="LRR_8"/>
    <property type="match status" value="1"/>
</dbReference>
<dbReference type="SMART" id="SM00332">
    <property type="entry name" value="PP2Cc"/>
    <property type="match status" value="1"/>
</dbReference>
<dbReference type="SUPFAM" id="SSF52047">
    <property type="entry name" value="RNI-like"/>
    <property type="match status" value="1"/>
</dbReference>
<evidence type="ECO:0000259" key="4">
    <source>
        <dbReference type="PROSITE" id="PS51746"/>
    </source>
</evidence>
<evidence type="ECO:0000256" key="2">
    <source>
        <dbReference type="ARBA" id="ARBA00022723"/>
    </source>
</evidence>
<dbReference type="Gene3D" id="3.80.10.10">
    <property type="entry name" value="Ribonuclease Inhibitor"/>
    <property type="match status" value="3"/>
</dbReference>
<dbReference type="SMART" id="SM00364">
    <property type="entry name" value="LRR_BAC"/>
    <property type="match status" value="8"/>
</dbReference>
<sequence length="1238" mass="139783">MGVERTKSRVMLAAQCGWIRLFESWDGQDTEGTLVYLSRETTVNDVCRDLSISVYHSVWIQIDGQDQRPLKKWEKPLVIQDEFLVDLGYENPARRTRLAIDPTFRHLFKYFIGPWSDEGITRGGSVHILKGLVLPQWRRRYAVLVHNKLFIYPGKSCIQILVLPQWRRRYAVLVHNKLFIYPGGQPSSPTPSDLNDNNTNDVRFTMELDSLEFEAADFEPCTTRLDLSNSGLEKIPETLVQTWPTLEELILSHNRYLVSSALSLEPIERLPHLTKLVLCNTDLTNIPSNILKLDQLRSLDVSDNRITSLSRDVHKLSGITGCLEKELPVGFRTTKNTDLAADFEPCTTLLDLSNSGLEKIPETLVQTWPTLEELILSHNRYLVSSALSLEPIERLPHLTKLVLCNTDLTSIPSNILKLDQLRSLDVSDNRIASLSRDVHKLSGPTPSDLNDNNTNDVRFTMELDSLEFEAADFEPCTTRLDLSNSGLEKIPETLVQTWPTLEELILSHNRYLVCSALSLEPIERLPHLTKLVLCNTDLTNIPSNILKLDQLRSLDVSDNRIASLSRDVHKLSGTINILPQLFLQNSSKLKVLNISKNCLKMLPSLNNENRYLEKLYLTSNALTDIGPLNKCRQLNTLHVAYNAITSLPDNCISAWSEMEELVLSGNGISSLPNTIPQSWPHLRVLRLHSNHLTSCPTLYLSSSLRVLDLSYNHLERLNLNTLIPKQLQYLDVSGNPRLHVDPNHFKSYRSQRAMSLVDVSGQNRECLPSTPPHQEVDSLELQTPWTLGFSETAGCKERLNISQLRLPGFCNSDALIGIFDSGDNGDIASTLVQSIPRILLEERTVKETASDYMKYTMLTAHREIKDSLHRYSLSATLCHLSLHPVTHRYMLHIASVGEAKAILCRQAGSLTFTHAPTLSPPVPPQGSCPLSFPDPHVTEVMLHENDHFLILANKSVWDVLSGEEAVAEVRSVSEPVLAAKRIQDLAQSYGSEDNLSVLVLRFQGSEFDSRTRDAKLSSMRKLGVQDPECPWTIEYDRSSPSGQSDQASSGHTAVMTDTIYNKMDKYNFGDRRSSLGYRSKSSGKSIVDTMSASERSAATHLSEEQLRCWEYMLEKNTQMLFDKELDTLSKGFTRPHQRPGLWPRAKSVASIPEVTAQPPMPFLSRKFGSARSFQPPPLSANMRKISLNTGPHAAYFGSLQRIMPYQAEYDYSLIQERHDSMDFEDRMKKYWDVATTEL</sequence>
<dbReference type="InterPro" id="IPR001611">
    <property type="entry name" value="Leu-rich_rpt"/>
</dbReference>
<evidence type="ECO:0000256" key="3">
    <source>
        <dbReference type="ARBA" id="ARBA00022737"/>
    </source>
</evidence>
<dbReference type="InterPro" id="IPR036457">
    <property type="entry name" value="PPM-type-like_dom_sf"/>
</dbReference>
<feature type="domain" description="PPM-type phosphatase" evidence="4">
    <location>
        <begin position="786"/>
        <end position="1002"/>
    </location>
</feature>
<gene>
    <name evidence="6" type="primary">LOC103512894</name>
</gene>
<dbReference type="PANTHER" id="PTHR48051:SF46">
    <property type="entry name" value="LEUCINE RICH REPEAT-CONTAINING DOMAIN PROTEIN"/>
    <property type="match status" value="1"/>
</dbReference>
<dbReference type="GO" id="GO:0046872">
    <property type="term" value="F:metal ion binding"/>
    <property type="evidence" value="ECO:0007669"/>
    <property type="project" value="UniProtKB-KW"/>
</dbReference>
<dbReference type="Pfam" id="PF23010">
    <property type="entry name" value="RA_3"/>
    <property type="match status" value="1"/>
</dbReference>
<dbReference type="GO" id="GO:0005737">
    <property type="term" value="C:cytoplasm"/>
    <property type="evidence" value="ECO:0007669"/>
    <property type="project" value="TreeGrafter"/>
</dbReference>